<accession>A0A0L9VI72</accession>
<name>A0A0L9VI72_PHAAN</name>
<dbReference type="AlphaFoldDB" id="A0A0L9VI72"/>
<sequence length="173" mass="19840">MEKLGVKWNESDRKTLETEEESSRIQFCLQRVEKCFSVSLLPKDTNPRTNKSLNRADPSPTRRRLTPLLREARRWYERNGVEGLERGNQALCGARKLVLNAPRRAPRRCYETSYVEGSRKRVVRRPYETSYAEGPRKGQPGVLRPSVAFFSGAFSILSGFQLLGTLTPLPNHF</sequence>
<feature type="region of interest" description="Disordered" evidence="1">
    <location>
        <begin position="41"/>
        <end position="62"/>
    </location>
</feature>
<organism evidence="2 3">
    <name type="scientific">Phaseolus angularis</name>
    <name type="common">Azuki bean</name>
    <name type="synonym">Vigna angularis</name>
    <dbReference type="NCBI Taxonomy" id="3914"/>
    <lineage>
        <taxon>Eukaryota</taxon>
        <taxon>Viridiplantae</taxon>
        <taxon>Streptophyta</taxon>
        <taxon>Embryophyta</taxon>
        <taxon>Tracheophyta</taxon>
        <taxon>Spermatophyta</taxon>
        <taxon>Magnoliopsida</taxon>
        <taxon>eudicotyledons</taxon>
        <taxon>Gunneridae</taxon>
        <taxon>Pentapetalae</taxon>
        <taxon>rosids</taxon>
        <taxon>fabids</taxon>
        <taxon>Fabales</taxon>
        <taxon>Fabaceae</taxon>
        <taxon>Papilionoideae</taxon>
        <taxon>50 kb inversion clade</taxon>
        <taxon>NPAAA clade</taxon>
        <taxon>indigoferoid/millettioid clade</taxon>
        <taxon>Phaseoleae</taxon>
        <taxon>Vigna</taxon>
    </lineage>
</organism>
<dbReference type="Gramene" id="KOM54756">
    <property type="protein sequence ID" value="KOM54756"/>
    <property type="gene ID" value="LR48_Vigan10g064800"/>
</dbReference>
<reference evidence="3" key="1">
    <citation type="journal article" date="2015" name="Proc. Natl. Acad. Sci. U.S.A.">
        <title>Genome sequencing of adzuki bean (Vigna angularis) provides insight into high starch and low fat accumulation and domestication.</title>
        <authorList>
            <person name="Yang K."/>
            <person name="Tian Z."/>
            <person name="Chen C."/>
            <person name="Luo L."/>
            <person name="Zhao B."/>
            <person name="Wang Z."/>
            <person name="Yu L."/>
            <person name="Li Y."/>
            <person name="Sun Y."/>
            <person name="Li W."/>
            <person name="Chen Y."/>
            <person name="Li Y."/>
            <person name="Zhang Y."/>
            <person name="Ai D."/>
            <person name="Zhao J."/>
            <person name="Shang C."/>
            <person name="Ma Y."/>
            <person name="Wu B."/>
            <person name="Wang M."/>
            <person name="Gao L."/>
            <person name="Sun D."/>
            <person name="Zhang P."/>
            <person name="Guo F."/>
            <person name="Wang W."/>
            <person name="Li Y."/>
            <person name="Wang J."/>
            <person name="Varshney R.K."/>
            <person name="Wang J."/>
            <person name="Ling H.Q."/>
            <person name="Wan P."/>
        </authorList>
    </citation>
    <scope>NUCLEOTIDE SEQUENCE</scope>
    <source>
        <strain evidence="3">cv. Jingnong 6</strain>
    </source>
</reference>
<evidence type="ECO:0000256" key="1">
    <source>
        <dbReference type="SAM" id="MobiDB-lite"/>
    </source>
</evidence>
<dbReference type="EMBL" id="CM003380">
    <property type="protein sequence ID" value="KOM54756.1"/>
    <property type="molecule type" value="Genomic_DNA"/>
</dbReference>
<protein>
    <submittedName>
        <fullName evidence="2">Uncharacterized protein</fullName>
    </submittedName>
</protein>
<proteinExistence type="predicted"/>
<dbReference type="Proteomes" id="UP000053144">
    <property type="component" value="Chromosome 10"/>
</dbReference>
<evidence type="ECO:0000313" key="3">
    <source>
        <dbReference type="Proteomes" id="UP000053144"/>
    </source>
</evidence>
<evidence type="ECO:0000313" key="2">
    <source>
        <dbReference type="EMBL" id="KOM54756.1"/>
    </source>
</evidence>
<gene>
    <name evidence="2" type="ORF">LR48_Vigan10g064800</name>
</gene>